<evidence type="ECO:0000313" key="3">
    <source>
        <dbReference type="EMBL" id="KAL3686672.1"/>
    </source>
</evidence>
<dbReference type="InterPro" id="IPR036875">
    <property type="entry name" value="Znf_CCHC_sf"/>
</dbReference>
<accession>A0ABD3H570</accession>
<dbReference type="PANTHER" id="PTHR33223">
    <property type="entry name" value="CCHC-TYPE DOMAIN-CONTAINING PROTEIN"/>
    <property type="match status" value="1"/>
</dbReference>
<dbReference type="Pfam" id="PF03732">
    <property type="entry name" value="Retrotrans_gag"/>
    <property type="match status" value="1"/>
</dbReference>
<dbReference type="SUPFAM" id="SSF57756">
    <property type="entry name" value="Retrovirus zinc finger-like domains"/>
    <property type="match status" value="1"/>
</dbReference>
<reference evidence="3 4" key="1">
    <citation type="submission" date="2024-09" db="EMBL/GenBank/DDBJ databases">
        <title>Chromosome-scale assembly of Riccia sorocarpa.</title>
        <authorList>
            <person name="Paukszto L."/>
        </authorList>
    </citation>
    <scope>NUCLEOTIDE SEQUENCE [LARGE SCALE GENOMIC DNA]</scope>
    <source>
        <strain evidence="3">LP-2024</strain>
        <tissue evidence="3">Aerial parts of the thallus</tissue>
    </source>
</reference>
<proteinExistence type="predicted"/>
<dbReference type="PANTHER" id="PTHR33223:SF6">
    <property type="entry name" value="CCHC-TYPE DOMAIN-CONTAINING PROTEIN"/>
    <property type="match status" value="1"/>
</dbReference>
<dbReference type="InterPro" id="IPR005162">
    <property type="entry name" value="Retrotrans_gag_dom"/>
</dbReference>
<feature type="domain" description="Retrotransposon gag" evidence="2">
    <location>
        <begin position="91"/>
        <end position="176"/>
    </location>
</feature>
<keyword evidence="4" id="KW-1185">Reference proteome</keyword>
<dbReference type="Gene3D" id="2.40.70.10">
    <property type="entry name" value="Acid Proteases"/>
    <property type="match status" value="1"/>
</dbReference>
<organism evidence="3 4">
    <name type="scientific">Riccia sorocarpa</name>
    <dbReference type="NCBI Taxonomy" id="122646"/>
    <lineage>
        <taxon>Eukaryota</taxon>
        <taxon>Viridiplantae</taxon>
        <taxon>Streptophyta</taxon>
        <taxon>Embryophyta</taxon>
        <taxon>Marchantiophyta</taxon>
        <taxon>Marchantiopsida</taxon>
        <taxon>Marchantiidae</taxon>
        <taxon>Marchantiales</taxon>
        <taxon>Ricciaceae</taxon>
        <taxon>Riccia</taxon>
    </lineage>
</organism>
<dbReference type="Gene3D" id="4.10.60.10">
    <property type="entry name" value="Zinc finger, CCHC-type"/>
    <property type="match status" value="1"/>
</dbReference>
<comment type="caution">
    <text evidence="3">The sequence shown here is derived from an EMBL/GenBank/DDBJ whole genome shotgun (WGS) entry which is preliminary data.</text>
</comment>
<evidence type="ECO:0000256" key="1">
    <source>
        <dbReference type="SAM" id="MobiDB-lite"/>
    </source>
</evidence>
<evidence type="ECO:0000313" key="4">
    <source>
        <dbReference type="Proteomes" id="UP001633002"/>
    </source>
</evidence>
<dbReference type="Proteomes" id="UP001633002">
    <property type="component" value="Unassembled WGS sequence"/>
</dbReference>
<dbReference type="EMBL" id="JBJQOH010000005">
    <property type="protein sequence ID" value="KAL3686672.1"/>
    <property type="molecule type" value="Genomic_DNA"/>
</dbReference>
<dbReference type="AlphaFoldDB" id="A0ABD3H570"/>
<feature type="region of interest" description="Disordered" evidence="1">
    <location>
        <begin position="531"/>
        <end position="576"/>
    </location>
</feature>
<name>A0ABD3H570_9MARC</name>
<dbReference type="SUPFAM" id="SSF50630">
    <property type="entry name" value="Acid proteases"/>
    <property type="match status" value="1"/>
</dbReference>
<gene>
    <name evidence="3" type="ORF">R1sor_009246</name>
</gene>
<dbReference type="CDD" id="cd00303">
    <property type="entry name" value="retropepsin_like"/>
    <property type="match status" value="1"/>
</dbReference>
<protein>
    <recommendedName>
        <fullName evidence="2">Retrotransposon gag domain-containing protein</fullName>
    </recommendedName>
</protein>
<evidence type="ECO:0000259" key="2">
    <source>
        <dbReference type="Pfam" id="PF03732"/>
    </source>
</evidence>
<feature type="region of interest" description="Disordered" evidence="1">
    <location>
        <begin position="472"/>
        <end position="496"/>
    </location>
</feature>
<feature type="compositionally biased region" description="Polar residues" evidence="1">
    <location>
        <begin position="550"/>
        <end position="563"/>
    </location>
</feature>
<dbReference type="InterPro" id="IPR021109">
    <property type="entry name" value="Peptidase_aspartic_dom_sf"/>
</dbReference>
<sequence>MNPGGPRVPPHAAPLVPPGAPPAVPAPAPAVPVSAPAPLAAGERINAIQPGLIYYNGVEDFNTFVNMFETVCLAQHIETNEAKARQVGQCFVGNAASWYHRLPTATKASFQSIVAAGRAEFVPALLQEQIRHRISSLRKMSGETMLTFIQRFQYYTTLLEPLPAEEILLMYFKHGLPDHIQNWLTLKRVNTLPEVLLEARTYAQTEEKNLPMADLSYLIPGYKGAITINPFAVAAGEGYIHAGAPHAAAHLPVGPLPLPAPAAVPAVALPAPPPLPPLVVPPAPIAVPAPVPAPAPPIPAVAPAAQPDLQQILVKLEELQLNQRDGGRRPVNNAAREEIACTRCGGAGHTNETCTSPPIANWCEYCERWGHEYANCRNRRNRQRQRPPEANVNLVGAAQQNEPPRQQYNQQLQNPFRTIIREMNQPPPAQQDENVHYIGIEEAEPEVTEVVHSITDEKDVFINTRARNYPPILEEPASSSSKTEWNTEEEDILPMRTEQTGPLREGDRKYLLQAIDGHFLSLPDRHAEAGSLQPAFSDGQPQIHGDFRRTTTGNYDTNKSTYETTTVPTRSPPSVPARVVQSNTVLPPSPTTASVFLIRKTEPTVPVTIEGSLIPECRIDSGSSVNCMSKETMLKLGLRGMVPTQILLRMADGRKNRPLGEIRDVSTLIGEHTYLVTYIIMDLPQPAQFAVLLGMPWLVDSDAHTYWKSRKLTFGSSRNPSTLRMYNTEESSPRMNTEGVLLMDGITPTWHPNQDEDDDLIVFISNCFLMDTVTDEDPLVLKRSIWTPAIRAN</sequence>